<evidence type="ECO:0000313" key="2">
    <source>
        <dbReference type="Proteomes" id="UP000224854"/>
    </source>
</evidence>
<keyword evidence="2" id="KW-1185">Reference proteome</keyword>
<evidence type="ECO:0000313" key="1">
    <source>
        <dbReference type="EMBL" id="PHH58422.1"/>
    </source>
</evidence>
<dbReference type="EMBL" id="NJEU01002238">
    <property type="protein sequence ID" value="PHH58422.1"/>
    <property type="molecule type" value="Genomic_DNA"/>
</dbReference>
<accession>A0A2C5XTZ4</accession>
<dbReference type="Proteomes" id="UP000224854">
    <property type="component" value="Unassembled WGS sequence"/>
</dbReference>
<organism evidence="1 2">
    <name type="scientific">Ophiocordyceps australis</name>
    <dbReference type="NCBI Taxonomy" id="1399860"/>
    <lineage>
        <taxon>Eukaryota</taxon>
        <taxon>Fungi</taxon>
        <taxon>Dikarya</taxon>
        <taxon>Ascomycota</taxon>
        <taxon>Pezizomycotina</taxon>
        <taxon>Sordariomycetes</taxon>
        <taxon>Hypocreomycetidae</taxon>
        <taxon>Hypocreales</taxon>
        <taxon>Ophiocordycipitaceae</taxon>
        <taxon>Ophiocordyceps</taxon>
    </lineage>
</organism>
<name>A0A2C5XTZ4_9HYPO</name>
<reference evidence="1 2" key="1">
    <citation type="submission" date="2017-06" db="EMBL/GenBank/DDBJ databases">
        <title>Ant-infecting Ophiocordyceps genomes reveal a high diversity of potential behavioral manipulation genes and a possible major role for enterotoxins.</title>
        <authorList>
            <person name="De Bekker C."/>
            <person name="Evans H.C."/>
            <person name="Brachmann A."/>
            <person name="Hughes D.P."/>
        </authorList>
    </citation>
    <scope>NUCLEOTIDE SEQUENCE [LARGE SCALE GENOMIC DNA]</scope>
    <source>
        <strain evidence="1 2">1348a</strain>
    </source>
</reference>
<dbReference type="AlphaFoldDB" id="A0A2C5XTZ4"/>
<gene>
    <name evidence="1" type="ORF">CDD82_3047</name>
</gene>
<sequence>MQLPANAYNANKTPCTHCSGLCQPYQDTGTRTKTASEAAAFPLGSLLARGHVTAEGLPKLGSGRPVYKLMVWSDCWNLHLDDQFPPLPSPRKHTALAVEEGIEPTVCLTGPTFAAMSGPTSPLNRRP</sequence>
<protein>
    <submittedName>
        <fullName evidence="1">Uncharacterized protein</fullName>
    </submittedName>
</protein>
<proteinExistence type="predicted"/>
<comment type="caution">
    <text evidence="1">The sequence shown here is derived from an EMBL/GenBank/DDBJ whole genome shotgun (WGS) entry which is preliminary data.</text>
</comment>